<dbReference type="Proteomes" id="UP001597180">
    <property type="component" value="Unassembled WGS sequence"/>
</dbReference>
<sequence>MTISSRFAVAIHILSLLEVNKEGRNTSDFIASSVNTNPVVIRRIMSMLNKAGLVITNPGVAGAVLARPMEQITLLEVYRAVQADHKEELFSVHENPNPQCAVGRNIQGALESTFLQAQKAMEDELSKVTLKHIVSQMIEES</sequence>
<organism evidence="1 2">
    <name type="scientific">Paenibacillus vulneris</name>
    <dbReference type="NCBI Taxonomy" id="1133364"/>
    <lineage>
        <taxon>Bacteria</taxon>
        <taxon>Bacillati</taxon>
        <taxon>Bacillota</taxon>
        <taxon>Bacilli</taxon>
        <taxon>Bacillales</taxon>
        <taxon>Paenibacillaceae</taxon>
        <taxon>Paenibacillus</taxon>
    </lineage>
</organism>
<dbReference type="InterPro" id="IPR000944">
    <property type="entry name" value="Tscrpt_reg_Rrf2"/>
</dbReference>
<reference evidence="2" key="1">
    <citation type="journal article" date="2019" name="Int. J. Syst. Evol. Microbiol.">
        <title>The Global Catalogue of Microorganisms (GCM) 10K type strain sequencing project: providing services to taxonomists for standard genome sequencing and annotation.</title>
        <authorList>
            <consortium name="The Broad Institute Genomics Platform"/>
            <consortium name="The Broad Institute Genome Sequencing Center for Infectious Disease"/>
            <person name="Wu L."/>
            <person name="Ma J."/>
        </authorList>
    </citation>
    <scope>NUCLEOTIDE SEQUENCE [LARGE SCALE GENOMIC DNA]</scope>
    <source>
        <strain evidence="2">CCUG 53270</strain>
    </source>
</reference>
<dbReference type="PROSITE" id="PS51197">
    <property type="entry name" value="HTH_RRF2_2"/>
    <property type="match status" value="1"/>
</dbReference>
<evidence type="ECO:0000313" key="2">
    <source>
        <dbReference type="Proteomes" id="UP001597180"/>
    </source>
</evidence>
<dbReference type="EMBL" id="JBHTLU010000045">
    <property type="protein sequence ID" value="MFD1224400.1"/>
    <property type="molecule type" value="Genomic_DNA"/>
</dbReference>
<keyword evidence="2" id="KW-1185">Reference proteome</keyword>
<gene>
    <name evidence="1" type="ORF">ACFQ4B_30265</name>
</gene>
<proteinExistence type="predicted"/>
<dbReference type="InterPro" id="IPR036390">
    <property type="entry name" value="WH_DNA-bd_sf"/>
</dbReference>
<dbReference type="RefSeq" id="WP_079911192.1">
    <property type="nucleotide sequence ID" value="NZ_BAABJG010000004.1"/>
</dbReference>
<dbReference type="SUPFAM" id="SSF46785">
    <property type="entry name" value="Winged helix' DNA-binding domain"/>
    <property type="match status" value="1"/>
</dbReference>
<dbReference type="InterPro" id="IPR036388">
    <property type="entry name" value="WH-like_DNA-bd_sf"/>
</dbReference>
<accession>A0ABW3UY35</accession>
<evidence type="ECO:0000313" key="1">
    <source>
        <dbReference type="EMBL" id="MFD1224400.1"/>
    </source>
</evidence>
<protein>
    <submittedName>
        <fullName evidence="1">Rrf2 family transcriptional regulator</fullName>
    </submittedName>
</protein>
<comment type="caution">
    <text evidence="1">The sequence shown here is derived from an EMBL/GenBank/DDBJ whole genome shotgun (WGS) entry which is preliminary data.</text>
</comment>
<name>A0ABW3UY35_9BACL</name>
<dbReference type="PANTHER" id="PTHR33221:SF15">
    <property type="entry name" value="HTH-TYPE TRANSCRIPTIONAL REGULATOR YWGB-RELATED"/>
    <property type="match status" value="1"/>
</dbReference>
<dbReference type="Gene3D" id="1.10.10.10">
    <property type="entry name" value="Winged helix-like DNA-binding domain superfamily/Winged helix DNA-binding domain"/>
    <property type="match status" value="1"/>
</dbReference>
<dbReference type="Pfam" id="PF02082">
    <property type="entry name" value="Rrf2"/>
    <property type="match status" value="1"/>
</dbReference>
<dbReference type="PANTHER" id="PTHR33221">
    <property type="entry name" value="WINGED HELIX-TURN-HELIX TRANSCRIPTIONAL REGULATOR, RRF2 FAMILY"/>
    <property type="match status" value="1"/>
</dbReference>